<proteinExistence type="predicted"/>
<protein>
    <submittedName>
        <fullName evidence="2">Uncharacterized protein</fullName>
    </submittedName>
</protein>
<feature type="transmembrane region" description="Helical" evidence="1">
    <location>
        <begin position="34"/>
        <end position="57"/>
    </location>
</feature>
<reference evidence="3" key="1">
    <citation type="journal article" date="2019" name="Int. J. Syst. Evol. Microbiol.">
        <title>The Global Catalogue of Microorganisms (GCM) 10K type strain sequencing project: providing services to taxonomists for standard genome sequencing and annotation.</title>
        <authorList>
            <consortium name="The Broad Institute Genomics Platform"/>
            <consortium name="The Broad Institute Genome Sequencing Center for Infectious Disease"/>
            <person name="Wu L."/>
            <person name="Ma J."/>
        </authorList>
    </citation>
    <scope>NUCLEOTIDE SEQUENCE [LARGE SCALE GENOMIC DNA]</scope>
    <source>
        <strain evidence="3">JCM 8201</strain>
    </source>
</reference>
<dbReference type="RefSeq" id="WP_344449204.1">
    <property type="nucleotide sequence ID" value="NZ_BAAATZ010000005.1"/>
</dbReference>
<accession>A0ABP6GFC2</accession>
<evidence type="ECO:0000313" key="2">
    <source>
        <dbReference type="EMBL" id="GAA2721645.1"/>
    </source>
</evidence>
<dbReference type="EMBL" id="BAAATZ010000005">
    <property type="protein sequence ID" value="GAA2721645.1"/>
    <property type="molecule type" value="Genomic_DNA"/>
</dbReference>
<organism evidence="2 3">
    <name type="scientific">Actinocorallia aurantiaca</name>
    <dbReference type="NCBI Taxonomy" id="46204"/>
    <lineage>
        <taxon>Bacteria</taxon>
        <taxon>Bacillati</taxon>
        <taxon>Actinomycetota</taxon>
        <taxon>Actinomycetes</taxon>
        <taxon>Streptosporangiales</taxon>
        <taxon>Thermomonosporaceae</taxon>
        <taxon>Actinocorallia</taxon>
    </lineage>
</organism>
<gene>
    <name evidence="2" type="ORF">GCM10010439_12310</name>
</gene>
<keyword evidence="3" id="KW-1185">Reference proteome</keyword>
<evidence type="ECO:0000256" key="1">
    <source>
        <dbReference type="SAM" id="Phobius"/>
    </source>
</evidence>
<feature type="transmembrane region" description="Helical" evidence="1">
    <location>
        <begin position="90"/>
        <end position="113"/>
    </location>
</feature>
<keyword evidence="1" id="KW-0812">Transmembrane</keyword>
<dbReference type="Proteomes" id="UP001501842">
    <property type="component" value="Unassembled WGS sequence"/>
</dbReference>
<evidence type="ECO:0000313" key="3">
    <source>
        <dbReference type="Proteomes" id="UP001501842"/>
    </source>
</evidence>
<keyword evidence="1" id="KW-1133">Transmembrane helix</keyword>
<feature type="transmembrane region" description="Helical" evidence="1">
    <location>
        <begin position="63"/>
        <end position="83"/>
    </location>
</feature>
<feature type="transmembrane region" description="Helical" evidence="1">
    <location>
        <begin position="6"/>
        <end position="22"/>
    </location>
</feature>
<keyword evidence="1" id="KW-0472">Membrane</keyword>
<sequence length="125" mass="13530">MHFSGFAAIGIGVLVLLLIFVVQKLDPKKEDADVTLVFTVLLGGPPIVVGMVQLFVAKLGLAIVIWAAVYLLGSAILIIVGYLTDRTMLYRYAILIAIFALLCGLVFGLPLLYGRPTHSGQFVWP</sequence>
<name>A0ABP6GFC2_9ACTN</name>
<comment type="caution">
    <text evidence="2">The sequence shown here is derived from an EMBL/GenBank/DDBJ whole genome shotgun (WGS) entry which is preliminary data.</text>
</comment>